<dbReference type="Proteomes" id="UP001341840">
    <property type="component" value="Unassembled WGS sequence"/>
</dbReference>
<comment type="caution">
    <text evidence="1">The sequence shown here is derived from an EMBL/GenBank/DDBJ whole genome shotgun (WGS) entry which is preliminary data.</text>
</comment>
<proteinExistence type="predicted"/>
<protein>
    <submittedName>
        <fullName evidence="1">Uncharacterized protein</fullName>
    </submittedName>
</protein>
<gene>
    <name evidence="1" type="ORF">PIB30_064259</name>
</gene>
<accession>A0ABU6XLG9</accession>
<name>A0ABU6XLG9_9FABA</name>
<reference evidence="1 2" key="1">
    <citation type="journal article" date="2023" name="Plants (Basel)">
        <title>Bridging the Gap: Combining Genomics and Transcriptomics Approaches to Understand Stylosanthes scabra, an Orphan Legume from the Brazilian Caatinga.</title>
        <authorList>
            <person name="Ferreira-Neto J.R.C."/>
            <person name="da Silva M.D."/>
            <person name="Binneck E."/>
            <person name="de Melo N.F."/>
            <person name="da Silva R.H."/>
            <person name="de Melo A.L.T.M."/>
            <person name="Pandolfi V."/>
            <person name="Bustamante F.O."/>
            <person name="Brasileiro-Vidal A.C."/>
            <person name="Benko-Iseppon A.M."/>
        </authorList>
    </citation>
    <scope>NUCLEOTIDE SEQUENCE [LARGE SCALE GENOMIC DNA]</scope>
    <source>
        <tissue evidence="1">Leaves</tissue>
    </source>
</reference>
<keyword evidence="2" id="KW-1185">Reference proteome</keyword>
<dbReference type="EMBL" id="JASCZI010212072">
    <property type="protein sequence ID" value="MED6198239.1"/>
    <property type="molecule type" value="Genomic_DNA"/>
</dbReference>
<organism evidence="1 2">
    <name type="scientific">Stylosanthes scabra</name>
    <dbReference type="NCBI Taxonomy" id="79078"/>
    <lineage>
        <taxon>Eukaryota</taxon>
        <taxon>Viridiplantae</taxon>
        <taxon>Streptophyta</taxon>
        <taxon>Embryophyta</taxon>
        <taxon>Tracheophyta</taxon>
        <taxon>Spermatophyta</taxon>
        <taxon>Magnoliopsida</taxon>
        <taxon>eudicotyledons</taxon>
        <taxon>Gunneridae</taxon>
        <taxon>Pentapetalae</taxon>
        <taxon>rosids</taxon>
        <taxon>fabids</taxon>
        <taxon>Fabales</taxon>
        <taxon>Fabaceae</taxon>
        <taxon>Papilionoideae</taxon>
        <taxon>50 kb inversion clade</taxon>
        <taxon>dalbergioids sensu lato</taxon>
        <taxon>Dalbergieae</taxon>
        <taxon>Pterocarpus clade</taxon>
        <taxon>Stylosanthes</taxon>
    </lineage>
</organism>
<evidence type="ECO:0000313" key="1">
    <source>
        <dbReference type="EMBL" id="MED6198239.1"/>
    </source>
</evidence>
<sequence>MDRIRSADPRRLVHSLTLCLTTTDQTHTLCRTLSQPNDTTTNTLPITVPPPAPPPFNDHRPSLFIADLFFVTLQGYGFPGASQTSSRQ</sequence>
<evidence type="ECO:0000313" key="2">
    <source>
        <dbReference type="Proteomes" id="UP001341840"/>
    </source>
</evidence>